<dbReference type="EMBL" id="FQTW01000002">
    <property type="protein sequence ID" value="SHE47913.1"/>
    <property type="molecule type" value="Genomic_DNA"/>
</dbReference>
<dbReference type="InterPro" id="IPR051447">
    <property type="entry name" value="Lipoprotein-release_system"/>
</dbReference>
<keyword evidence="10" id="KW-1185">Reference proteome</keyword>
<evidence type="ECO:0000256" key="5">
    <source>
        <dbReference type="ARBA" id="ARBA00022989"/>
    </source>
</evidence>
<dbReference type="AlphaFoldDB" id="A0A1M4TTZ0"/>
<dbReference type="PANTHER" id="PTHR30489">
    <property type="entry name" value="LIPOPROTEIN-RELEASING SYSTEM TRANSMEMBRANE PROTEIN LOLE"/>
    <property type="match status" value="1"/>
</dbReference>
<comment type="subcellular location">
    <subcellularLocation>
        <location evidence="1">Cell membrane</location>
        <topology evidence="1">Multi-pass membrane protein</topology>
    </subcellularLocation>
</comment>
<gene>
    <name evidence="9" type="ORF">SAMN05444278_10219</name>
</gene>
<organism evidence="9 10">
    <name type="scientific">Psychroflexus salarius</name>
    <dbReference type="NCBI Taxonomy" id="1155689"/>
    <lineage>
        <taxon>Bacteria</taxon>
        <taxon>Pseudomonadati</taxon>
        <taxon>Bacteroidota</taxon>
        <taxon>Flavobacteriia</taxon>
        <taxon>Flavobacteriales</taxon>
        <taxon>Flavobacteriaceae</taxon>
        <taxon>Psychroflexus</taxon>
    </lineage>
</organism>
<feature type="transmembrane region" description="Helical" evidence="7">
    <location>
        <begin position="241"/>
        <end position="265"/>
    </location>
</feature>
<keyword evidence="5 7" id="KW-1133">Transmembrane helix</keyword>
<protein>
    <submittedName>
        <fullName evidence="9">Lipoprotein-releasing system permease protein</fullName>
    </submittedName>
</protein>
<evidence type="ECO:0000313" key="10">
    <source>
        <dbReference type="Proteomes" id="UP000184462"/>
    </source>
</evidence>
<keyword evidence="3" id="KW-1003">Cell membrane</keyword>
<reference evidence="9 10" key="1">
    <citation type="submission" date="2016-11" db="EMBL/GenBank/DDBJ databases">
        <authorList>
            <person name="Jaros S."/>
            <person name="Januszkiewicz K."/>
            <person name="Wedrychowicz H."/>
        </authorList>
    </citation>
    <scope>NUCLEOTIDE SEQUENCE [LARGE SCALE GENOMIC DNA]</scope>
    <source>
        <strain evidence="9 10">DSM 25661</strain>
    </source>
</reference>
<evidence type="ECO:0000256" key="2">
    <source>
        <dbReference type="ARBA" id="ARBA00005236"/>
    </source>
</evidence>
<accession>A0A1M4TTZ0</accession>
<keyword evidence="4 7" id="KW-0812">Transmembrane</keyword>
<proteinExistence type="inferred from homology"/>
<feature type="domain" description="ABC3 transporter permease C-terminal" evidence="8">
    <location>
        <begin position="242"/>
        <end position="367"/>
    </location>
</feature>
<evidence type="ECO:0000256" key="1">
    <source>
        <dbReference type="ARBA" id="ARBA00004651"/>
    </source>
</evidence>
<keyword evidence="6 7" id="KW-0472">Membrane</keyword>
<dbReference type="STRING" id="1155689.SAMN05444278_10219"/>
<evidence type="ECO:0000256" key="7">
    <source>
        <dbReference type="SAM" id="Phobius"/>
    </source>
</evidence>
<name>A0A1M4TTZ0_9FLAO</name>
<evidence type="ECO:0000259" key="8">
    <source>
        <dbReference type="Pfam" id="PF02687"/>
    </source>
</evidence>
<evidence type="ECO:0000313" key="9">
    <source>
        <dbReference type="EMBL" id="SHE47913.1"/>
    </source>
</evidence>
<sequence length="374" mass="42352">MLIAFGTSLGLQTKIREKIAAFNGHVVITSFTSNVSKENLTPIDRRQSFYPQFSEVPEVSHIQATATKWGIIRTETDFEGVVLKGVDSLFNLTAFEEFISEGKFPELNSTRASDEIIISEYLAKRLQLKVSDRLVMYFMRQDSAKQLPRPVGFEIVGLYNSGFQDFDKTYVIGDLRQIQRLNNWEDYQIGQFEVFIDDFSNIDNVAVKIYESIGSFLNAKSIKTMYPSIFEWLKLFDINTLIILIIMILVAGINMITALLVLILERRQMIGVFKAIGASNWVIRKVFLYNAVFIMLKGLVIGNVIGIGLLLLQQHFQLMPLDASSYYVTNVPVKLNPTYIIGVNLGTLILCLLMLIVPTYIVAKISPVKALKFD</sequence>
<dbReference type="Proteomes" id="UP000184462">
    <property type="component" value="Unassembled WGS sequence"/>
</dbReference>
<keyword evidence="9" id="KW-0449">Lipoprotein</keyword>
<evidence type="ECO:0000256" key="3">
    <source>
        <dbReference type="ARBA" id="ARBA00022475"/>
    </source>
</evidence>
<feature type="transmembrane region" description="Helical" evidence="7">
    <location>
        <begin position="339"/>
        <end position="363"/>
    </location>
</feature>
<evidence type="ECO:0000256" key="4">
    <source>
        <dbReference type="ARBA" id="ARBA00022692"/>
    </source>
</evidence>
<dbReference type="InterPro" id="IPR003838">
    <property type="entry name" value="ABC3_permease_C"/>
</dbReference>
<dbReference type="GO" id="GO:0044874">
    <property type="term" value="P:lipoprotein localization to outer membrane"/>
    <property type="evidence" value="ECO:0007669"/>
    <property type="project" value="TreeGrafter"/>
</dbReference>
<comment type="similarity">
    <text evidence="2">Belongs to the ABC-4 integral membrane protein family. LolC/E subfamily.</text>
</comment>
<evidence type="ECO:0000256" key="6">
    <source>
        <dbReference type="ARBA" id="ARBA00023136"/>
    </source>
</evidence>
<dbReference type="Pfam" id="PF02687">
    <property type="entry name" value="FtsX"/>
    <property type="match status" value="1"/>
</dbReference>
<dbReference type="GO" id="GO:0098797">
    <property type="term" value="C:plasma membrane protein complex"/>
    <property type="evidence" value="ECO:0007669"/>
    <property type="project" value="TreeGrafter"/>
</dbReference>
<dbReference type="PANTHER" id="PTHR30489:SF0">
    <property type="entry name" value="LIPOPROTEIN-RELEASING SYSTEM TRANSMEMBRANE PROTEIN LOLE"/>
    <property type="match status" value="1"/>
</dbReference>
<feature type="transmembrane region" description="Helical" evidence="7">
    <location>
        <begin position="286"/>
        <end position="312"/>
    </location>
</feature>